<proteinExistence type="predicted"/>
<organism evidence="1 2">
    <name type="scientific">Paenibacillus gyeongsangnamensis</name>
    <dbReference type="NCBI Taxonomy" id="3388067"/>
    <lineage>
        <taxon>Bacteria</taxon>
        <taxon>Bacillati</taxon>
        <taxon>Bacillota</taxon>
        <taxon>Bacilli</taxon>
        <taxon>Bacillales</taxon>
        <taxon>Paenibacillaceae</taxon>
        <taxon>Paenibacillus</taxon>
    </lineage>
</organism>
<evidence type="ECO:0000313" key="1">
    <source>
        <dbReference type="EMBL" id="MCZ8513850.1"/>
    </source>
</evidence>
<dbReference type="RefSeq" id="WP_269882373.1">
    <property type="nucleotide sequence ID" value="NZ_JAQAGZ010000009.1"/>
</dbReference>
<evidence type="ECO:0000313" key="2">
    <source>
        <dbReference type="Proteomes" id="UP001527882"/>
    </source>
</evidence>
<name>A0ABT4QAY8_9BACL</name>
<protein>
    <submittedName>
        <fullName evidence="1">Uncharacterized protein</fullName>
    </submittedName>
</protein>
<comment type="caution">
    <text evidence="1">The sequence shown here is derived from an EMBL/GenBank/DDBJ whole genome shotgun (WGS) entry which is preliminary data.</text>
</comment>
<dbReference type="Proteomes" id="UP001527882">
    <property type="component" value="Unassembled WGS sequence"/>
</dbReference>
<gene>
    <name evidence="1" type="ORF">O9H85_15680</name>
</gene>
<accession>A0ABT4QAY8</accession>
<reference evidence="1 2" key="1">
    <citation type="submission" date="2022-12" db="EMBL/GenBank/DDBJ databases">
        <title>Draft genome sequence of Paenibacillus sp. dW9.</title>
        <authorList>
            <person name="Choi E.-W."/>
            <person name="Kim D.-U."/>
        </authorList>
    </citation>
    <scope>NUCLEOTIDE SEQUENCE [LARGE SCALE GENOMIC DNA]</scope>
    <source>
        <strain evidence="2">dW9</strain>
    </source>
</reference>
<dbReference type="EMBL" id="JAQAGZ010000009">
    <property type="protein sequence ID" value="MCZ8513850.1"/>
    <property type="molecule type" value="Genomic_DNA"/>
</dbReference>
<keyword evidence="2" id="KW-1185">Reference proteome</keyword>
<sequence>MDVTRSAFLEAGQIVDHYYRKGVAAAIIRKAERPAAGDSLRSEGRLE</sequence>